<keyword evidence="2" id="KW-1185">Reference proteome</keyword>
<comment type="caution">
    <text evidence="1">The sequence shown here is derived from an EMBL/GenBank/DDBJ whole genome shotgun (WGS) entry which is preliminary data.</text>
</comment>
<protein>
    <submittedName>
        <fullName evidence="1">Uncharacterized protein</fullName>
    </submittedName>
</protein>
<dbReference type="EMBL" id="JACSPN010000039">
    <property type="protein sequence ID" value="MBE7702281.1"/>
    <property type="molecule type" value="Genomic_DNA"/>
</dbReference>
<dbReference type="RefSeq" id="WP_193721472.1">
    <property type="nucleotide sequence ID" value="NZ_JACSPN010000039.1"/>
</dbReference>
<reference evidence="1 2" key="1">
    <citation type="submission" date="2020-08" db="EMBL/GenBank/DDBJ databases">
        <title>A Genomic Blueprint of the Chicken Gut Microbiome.</title>
        <authorList>
            <person name="Gilroy R."/>
            <person name="Ravi A."/>
            <person name="Getino M."/>
            <person name="Pursley I."/>
            <person name="Horton D.L."/>
            <person name="Alikhan N.-F."/>
            <person name="Baker D."/>
            <person name="Gharbi K."/>
            <person name="Hall N."/>
            <person name="Watson M."/>
            <person name="Adriaenssens E.M."/>
            <person name="Foster-Nyarko E."/>
            <person name="Jarju S."/>
            <person name="Secka A."/>
            <person name="Antonio M."/>
            <person name="Oren A."/>
            <person name="Chaudhuri R."/>
            <person name="La Ragione R.M."/>
            <person name="Hildebrand F."/>
            <person name="Pallen M.J."/>
        </authorList>
    </citation>
    <scope>NUCLEOTIDE SEQUENCE [LARGE SCALE GENOMIC DNA]</scope>
    <source>
        <strain evidence="1 2">Sa1BUA8</strain>
    </source>
</reference>
<gene>
    <name evidence="1" type="ORF">H9623_18475</name>
</gene>
<proteinExistence type="predicted"/>
<sequence>MNALVEAVRDAAVTDLTVSERVARQELVAPATTGYKAPRVTRLAGMYAAAAIRAQLERVDVEERTVWDVVILEHLTPDVITGWDLDERLYAALALRATFKDLREPDVEHTATIRRLASWLLQTSGPELPRVTARLCQHVLDTGAHTVALPALWSAVHEPRRRESTVPGDGAP</sequence>
<evidence type="ECO:0000313" key="2">
    <source>
        <dbReference type="Proteomes" id="UP000822993"/>
    </source>
</evidence>
<organism evidence="1 2">
    <name type="scientific">Oerskovia douganii</name>
    <dbReference type="NCBI Taxonomy" id="2762210"/>
    <lineage>
        <taxon>Bacteria</taxon>
        <taxon>Bacillati</taxon>
        <taxon>Actinomycetota</taxon>
        <taxon>Actinomycetes</taxon>
        <taxon>Micrococcales</taxon>
        <taxon>Cellulomonadaceae</taxon>
        <taxon>Oerskovia</taxon>
    </lineage>
</organism>
<dbReference type="AlphaFoldDB" id="A0A9D5Z196"/>
<accession>A0A9D5Z196</accession>
<dbReference type="Proteomes" id="UP000822993">
    <property type="component" value="Unassembled WGS sequence"/>
</dbReference>
<evidence type="ECO:0000313" key="1">
    <source>
        <dbReference type="EMBL" id="MBE7702281.1"/>
    </source>
</evidence>
<name>A0A9D5Z196_9CELL</name>